<comment type="caution">
    <text evidence="2">The sequence shown here is derived from an EMBL/GenBank/DDBJ whole genome shotgun (WGS) entry which is preliminary data.</text>
</comment>
<dbReference type="Proteomes" id="UP000037696">
    <property type="component" value="Unassembled WGS sequence"/>
</dbReference>
<evidence type="ECO:0000313" key="3">
    <source>
        <dbReference type="Proteomes" id="UP000037696"/>
    </source>
</evidence>
<accession>A0A0M8P8C6</accession>
<protein>
    <submittedName>
        <fullName evidence="2">Uncharacterized protein</fullName>
    </submittedName>
</protein>
<dbReference type="EMBL" id="LHQQ01000082">
    <property type="protein sequence ID" value="KOS43384.1"/>
    <property type="molecule type" value="Genomic_DNA"/>
</dbReference>
<proteinExistence type="predicted"/>
<evidence type="ECO:0000313" key="2">
    <source>
        <dbReference type="EMBL" id="KOS43384.1"/>
    </source>
</evidence>
<keyword evidence="3" id="KW-1185">Reference proteome</keyword>
<feature type="region of interest" description="Disordered" evidence="1">
    <location>
        <begin position="294"/>
        <end position="380"/>
    </location>
</feature>
<evidence type="ECO:0000256" key="1">
    <source>
        <dbReference type="SAM" id="MobiDB-lite"/>
    </source>
</evidence>
<reference evidence="2 3" key="1">
    <citation type="submission" date="2015-08" db="EMBL/GenBank/DDBJ databases">
        <title>Genome sequencing of Penicillium nordicum.</title>
        <authorList>
            <person name="Nguyen H.D."/>
            <person name="Seifert K.A."/>
        </authorList>
    </citation>
    <scope>NUCLEOTIDE SEQUENCE [LARGE SCALE GENOMIC DNA]</scope>
    <source>
        <strain evidence="2 3">DAOMC 185683</strain>
    </source>
</reference>
<feature type="compositionally biased region" description="Acidic residues" evidence="1">
    <location>
        <begin position="365"/>
        <end position="380"/>
    </location>
</feature>
<feature type="region of interest" description="Disordered" evidence="1">
    <location>
        <begin position="13"/>
        <end position="103"/>
    </location>
</feature>
<feature type="compositionally biased region" description="Basic and acidic residues" evidence="1">
    <location>
        <begin position="307"/>
        <end position="318"/>
    </location>
</feature>
<dbReference type="OrthoDB" id="4350061at2759"/>
<name>A0A0M8P8C6_9EURO</name>
<dbReference type="AlphaFoldDB" id="A0A0M8P8C6"/>
<sequence>MDVDEEWVHEIEIKLFPPSSPTPSPEPEQASPANDTSRAVVESPVSRPGRLSHIHLRITYPRSTDNPATDPAIASDSAGVKRKRDSSPEPEQASPANDTSCTFVESPLSRTGMFSPISSHLLSIVKYLDEQLIIPNLGGNERQSPPLSAMAPLIPMELPELKPITIPNSRVWETHRPSSFNFAIHEDPEGQETPNVSPVEKSFNIDEDEENIFLTAPDSADSVVVEDTRPNFPGREASLGHADAFGLPLHREMSDFIRPVRPAINPVPERHMRRGREVFQTLWADETQVRGERNGRLRNATLTDTQAQRHEELGDIIRRGQNRRRSGRQPALRNNAPVQARPNIENVRRVLDFRQPQASRPATPEGDEEPQLEQENDQDQ</sequence>
<gene>
    <name evidence="2" type="ORF">ACN38_g5691</name>
</gene>
<feature type="compositionally biased region" description="Polar residues" evidence="1">
    <location>
        <begin position="94"/>
        <end position="103"/>
    </location>
</feature>
<organism evidence="2 3">
    <name type="scientific">Penicillium nordicum</name>
    <dbReference type="NCBI Taxonomy" id="229535"/>
    <lineage>
        <taxon>Eukaryota</taxon>
        <taxon>Fungi</taxon>
        <taxon>Dikarya</taxon>
        <taxon>Ascomycota</taxon>
        <taxon>Pezizomycotina</taxon>
        <taxon>Eurotiomycetes</taxon>
        <taxon>Eurotiomycetidae</taxon>
        <taxon>Eurotiales</taxon>
        <taxon>Aspergillaceae</taxon>
        <taxon>Penicillium</taxon>
    </lineage>
</organism>